<reference evidence="2 3" key="1">
    <citation type="submission" date="2016-05" db="EMBL/GenBank/DDBJ databases">
        <title>A degradative enzymes factory behind the ericoid mycorrhizal symbiosis.</title>
        <authorList>
            <consortium name="DOE Joint Genome Institute"/>
            <person name="Martino E."/>
            <person name="Morin E."/>
            <person name="Grelet G."/>
            <person name="Kuo A."/>
            <person name="Kohler A."/>
            <person name="Daghino S."/>
            <person name="Barry K."/>
            <person name="Choi C."/>
            <person name="Cichocki N."/>
            <person name="Clum A."/>
            <person name="Copeland A."/>
            <person name="Hainaut M."/>
            <person name="Haridas S."/>
            <person name="Labutti K."/>
            <person name="Lindquist E."/>
            <person name="Lipzen A."/>
            <person name="Khouja H.-R."/>
            <person name="Murat C."/>
            <person name="Ohm R."/>
            <person name="Olson A."/>
            <person name="Spatafora J."/>
            <person name="Veneault-Fourrey C."/>
            <person name="Henrissat B."/>
            <person name="Grigoriev I."/>
            <person name="Martin F."/>
            <person name="Perotto S."/>
        </authorList>
    </citation>
    <scope>NUCLEOTIDE SEQUENCE [LARGE SCALE GENOMIC DNA]</scope>
    <source>
        <strain evidence="2 3">UAMH 7357</strain>
    </source>
</reference>
<name>A0A2J6QNX6_9HELO</name>
<dbReference type="PANTHER" id="PTHR42345">
    <property type="entry name" value="TPR_REGION DOMAIN-CONTAINING PROTEIN"/>
    <property type="match status" value="1"/>
</dbReference>
<protein>
    <submittedName>
        <fullName evidence="2">Uncharacterized protein</fullName>
    </submittedName>
</protein>
<feature type="compositionally biased region" description="Basic and acidic residues" evidence="1">
    <location>
        <begin position="12"/>
        <end position="21"/>
    </location>
</feature>
<gene>
    <name evidence="2" type="ORF">NA56DRAFT_616031</name>
</gene>
<sequence length="1003" mass="109986">MPSFTFLKSPRRQSEQIERQESGVSLENDNKEGKDVVKQRSSKRNFFRSLLKRSSTSSEKRADRRRSVQLSPSPNLPSPNSQSTSPMNKPLPPPPPPSSEPEPTPSAARNPIKLQRIMTPLSQADIHKIFSGAPQFFARSEGHHTGAPHPSVAFPWDSELQIRDLCDHVQIQDEAWGCVTAWPHITVQVSMNPEAKKEHCERQRAHFLPRCRERPNMLSMQGTERGTVGFQAALEIGVADALEIPDSGSPDVISEHRKKFLNGKDGLRPVTDSTLIDRLIAVGEVYHEDPLKHRWPTIQMYTELYTQILFPPSKITDQNDPYSLQVQVESLVQVLAAPLIWVDFSLVEWRIRLGHILWGSASDPDLEDEITVNDEVIHDSGTQKYWLLLQVLLSCELLVRLDMISANIDHGLEAVKPAEIRRFEQHATNSVKWSMILARTWLESIKIEKMSPKADNTETKPAGWLATLTGFGGPETRINQGLNNVQFHGRHQAQQLAGLVHFAQKLRWPDLDGVKAKVTANTISITDSVASSLAGTPISMGTGKSSSYFSSRRPKIKRGLSSHKNVSAIIHPAGWLSNSYISGLILPGEGLSHFLISTLLENDDEAIARLGVEANLYGGFMYRDKSFWSTACIIGKVLAAGKGASECMGWVSSDVLPRGAGEGWVNIDVEPPPRDDSTKKSSKPRLWHKTVVEHDGSVLGGADSSSVLPGDFILPSDLSIQPPLSITFESLELFSTAESVHSSSVVEPTPLSNADSEAANIQTYSAMMRFTSLAEGEAKKEINVSLTHDVYFITAHPCIPSQHAEILKTPTSPDFRAQSPSSVSSPSSSTFVSRPKFSGHPLHKAYTYTKTPLLTLLSLPSTTPFNTLLSQPPPSSPTPDSPPYLTDSTTHTTSSTIPKVLVIDCTDSSMFHFPVVAGIGGSETETSSIASSDKIRVGGGSSKLRGESENRRGKRGSDLEMLARAVCAERGWNALISRRGRGCLACAIREAGSLGWRVVVRVA</sequence>
<accession>A0A2J6QNX6</accession>
<feature type="compositionally biased region" description="Pro residues" evidence="1">
    <location>
        <begin position="89"/>
        <end position="104"/>
    </location>
</feature>
<feature type="region of interest" description="Disordered" evidence="1">
    <location>
        <begin position="664"/>
        <end position="684"/>
    </location>
</feature>
<feature type="compositionally biased region" description="Pro residues" evidence="1">
    <location>
        <begin position="871"/>
        <end position="882"/>
    </location>
</feature>
<keyword evidence="3" id="KW-1185">Reference proteome</keyword>
<proteinExistence type="predicted"/>
<feature type="region of interest" description="Disordered" evidence="1">
    <location>
        <begin position="922"/>
        <end position="956"/>
    </location>
</feature>
<dbReference type="OrthoDB" id="5420387at2759"/>
<dbReference type="AlphaFoldDB" id="A0A2J6QNX6"/>
<feature type="region of interest" description="Disordered" evidence="1">
    <location>
        <begin position="1"/>
        <end position="108"/>
    </location>
</feature>
<feature type="region of interest" description="Disordered" evidence="1">
    <location>
        <begin position="811"/>
        <end position="831"/>
    </location>
</feature>
<feature type="compositionally biased region" description="Basic and acidic residues" evidence="1">
    <location>
        <begin position="944"/>
        <end position="956"/>
    </location>
</feature>
<evidence type="ECO:0000313" key="2">
    <source>
        <dbReference type="EMBL" id="PMD27967.1"/>
    </source>
</evidence>
<dbReference type="EMBL" id="KZ613465">
    <property type="protein sequence ID" value="PMD27967.1"/>
    <property type="molecule type" value="Genomic_DNA"/>
</dbReference>
<dbReference type="PANTHER" id="PTHR42345:SF2">
    <property type="entry name" value="HELICASE-LIKE PROTEIN"/>
    <property type="match status" value="1"/>
</dbReference>
<evidence type="ECO:0000256" key="1">
    <source>
        <dbReference type="SAM" id="MobiDB-lite"/>
    </source>
</evidence>
<feature type="compositionally biased region" description="Basic and acidic residues" evidence="1">
    <location>
        <begin position="28"/>
        <end position="38"/>
    </location>
</feature>
<feature type="compositionally biased region" description="Low complexity" evidence="1">
    <location>
        <begin position="883"/>
        <end position="892"/>
    </location>
</feature>
<dbReference type="Proteomes" id="UP000235672">
    <property type="component" value="Unassembled WGS sequence"/>
</dbReference>
<feature type="compositionally biased region" description="Low complexity" evidence="1">
    <location>
        <begin position="819"/>
        <end position="831"/>
    </location>
</feature>
<feature type="compositionally biased region" description="Low complexity" evidence="1">
    <location>
        <begin position="68"/>
        <end position="88"/>
    </location>
</feature>
<feature type="region of interest" description="Disordered" evidence="1">
    <location>
        <begin position="865"/>
        <end position="892"/>
    </location>
</feature>
<evidence type="ECO:0000313" key="3">
    <source>
        <dbReference type="Proteomes" id="UP000235672"/>
    </source>
</evidence>
<organism evidence="2 3">
    <name type="scientific">Hyaloscypha hepaticicola</name>
    <dbReference type="NCBI Taxonomy" id="2082293"/>
    <lineage>
        <taxon>Eukaryota</taxon>
        <taxon>Fungi</taxon>
        <taxon>Dikarya</taxon>
        <taxon>Ascomycota</taxon>
        <taxon>Pezizomycotina</taxon>
        <taxon>Leotiomycetes</taxon>
        <taxon>Helotiales</taxon>
        <taxon>Hyaloscyphaceae</taxon>
        <taxon>Hyaloscypha</taxon>
    </lineage>
</organism>
<dbReference type="STRING" id="1745343.A0A2J6QNX6"/>